<evidence type="ECO:0000256" key="3">
    <source>
        <dbReference type="ARBA" id="ARBA00022989"/>
    </source>
</evidence>
<gene>
    <name evidence="6" type="ORF">PMH09_02525</name>
</gene>
<reference evidence="6 7" key="1">
    <citation type="submission" date="2023-01" db="EMBL/GenBank/DDBJ databases">
        <title>Novel diversity within Roseofilum (Cyanobacteria; Desertifilaceae) from marine benthic mats with descriptions of four novel species.</title>
        <authorList>
            <person name="Wang Y."/>
            <person name="Berthold D.E."/>
            <person name="Hu J."/>
            <person name="Lefler F.W."/>
            <person name="Laughinghouse H.D. IV."/>
        </authorList>
    </citation>
    <scope>NUCLEOTIDE SEQUENCE [LARGE SCALE GENOMIC DNA]</scope>
    <source>
        <strain evidence="6 7">BLCC-M143</strain>
    </source>
</reference>
<evidence type="ECO:0000256" key="1">
    <source>
        <dbReference type="ARBA" id="ARBA00004141"/>
    </source>
</evidence>
<evidence type="ECO:0000256" key="2">
    <source>
        <dbReference type="ARBA" id="ARBA00022692"/>
    </source>
</evidence>
<dbReference type="InterPro" id="IPR044878">
    <property type="entry name" value="UbiA_sf"/>
</dbReference>
<keyword evidence="2 5" id="KW-0812">Transmembrane</keyword>
<feature type="transmembrane region" description="Helical" evidence="5">
    <location>
        <begin position="40"/>
        <end position="60"/>
    </location>
</feature>
<evidence type="ECO:0000313" key="7">
    <source>
        <dbReference type="Proteomes" id="UP001232992"/>
    </source>
</evidence>
<dbReference type="Gene3D" id="1.10.357.140">
    <property type="entry name" value="UbiA prenyltransferase"/>
    <property type="match status" value="1"/>
</dbReference>
<keyword evidence="4 5" id="KW-0472">Membrane</keyword>
<feature type="transmembrane region" description="Helical" evidence="5">
    <location>
        <begin position="171"/>
        <end position="190"/>
    </location>
</feature>
<feature type="transmembrane region" description="Helical" evidence="5">
    <location>
        <begin position="246"/>
        <end position="267"/>
    </location>
</feature>
<sequence>MSNRWWIYQQERFPIFTNGMLIAALSVSAVSYSALLRDGIPSWGSILAAFGITFLLFLQLRIADEFKDYEEDCRFRAYRPVPRGLVSLRELGYVGIVAAIAQGGLALGFAGVALLPYLFGVWLYLGLMSREFFIPNWLKAHPIIYLVSHMTIMPLIYGLATACDWSVTTGWPPLGLPWFLAVSFCNGIIIEVGRKIRSPKDEEVGVETYSHLWGRKAAVFVWLSICTLTGVLAAIAGRFIGFGYPLALVSWALVGFSGLAAAGFLHHPVAGAGKRLEKLSGLWTLFVYLGLGIIPLVLSQYR</sequence>
<dbReference type="InterPro" id="IPR000537">
    <property type="entry name" value="UbiA_prenyltransferase"/>
</dbReference>
<accession>A0ABT7BU58</accession>
<feature type="transmembrane region" description="Helical" evidence="5">
    <location>
        <begin position="279"/>
        <end position="298"/>
    </location>
</feature>
<keyword evidence="3 5" id="KW-1133">Transmembrane helix</keyword>
<organism evidence="6 7">
    <name type="scientific">Roseofilum casamattae BLCC-M143</name>
    <dbReference type="NCBI Taxonomy" id="3022442"/>
    <lineage>
        <taxon>Bacteria</taxon>
        <taxon>Bacillati</taxon>
        <taxon>Cyanobacteriota</taxon>
        <taxon>Cyanophyceae</taxon>
        <taxon>Desertifilales</taxon>
        <taxon>Desertifilaceae</taxon>
        <taxon>Roseofilum</taxon>
        <taxon>Roseofilum casamattae</taxon>
    </lineage>
</organism>
<dbReference type="RefSeq" id="WP_283756711.1">
    <property type="nucleotide sequence ID" value="NZ_JAQOSQ010000002.1"/>
</dbReference>
<comment type="subcellular location">
    <subcellularLocation>
        <location evidence="1">Membrane</location>
        <topology evidence="1">Multi-pass membrane protein</topology>
    </subcellularLocation>
</comment>
<dbReference type="Pfam" id="PF01040">
    <property type="entry name" value="UbiA"/>
    <property type="match status" value="1"/>
</dbReference>
<evidence type="ECO:0000256" key="4">
    <source>
        <dbReference type="ARBA" id="ARBA00023136"/>
    </source>
</evidence>
<evidence type="ECO:0000256" key="5">
    <source>
        <dbReference type="SAM" id="Phobius"/>
    </source>
</evidence>
<keyword evidence="7" id="KW-1185">Reference proteome</keyword>
<evidence type="ECO:0000313" key="6">
    <source>
        <dbReference type="EMBL" id="MDJ1182059.1"/>
    </source>
</evidence>
<name>A0ABT7BU58_9CYAN</name>
<feature type="transmembrane region" description="Helical" evidence="5">
    <location>
        <begin position="107"/>
        <end position="125"/>
    </location>
</feature>
<comment type="caution">
    <text evidence="6">The sequence shown here is derived from an EMBL/GenBank/DDBJ whole genome shotgun (WGS) entry which is preliminary data.</text>
</comment>
<feature type="transmembrane region" description="Helical" evidence="5">
    <location>
        <begin position="12"/>
        <end position="34"/>
    </location>
</feature>
<proteinExistence type="predicted"/>
<feature type="transmembrane region" description="Helical" evidence="5">
    <location>
        <begin position="81"/>
        <end position="101"/>
    </location>
</feature>
<dbReference type="EMBL" id="JAQOSQ010000002">
    <property type="protein sequence ID" value="MDJ1182059.1"/>
    <property type="molecule type" value="Genomic_DNA"/>
</dbReference>
<feature type="transmembrane region" description="Helical" evidence="5">
    <location>
        <begin position="137"/>
        <end position="159"/>
    </location>
</feature>
<protein>
    <submittedName>
        <fullName evidence="6">UbiA family prenyltransferase</fullName>
    </submittedName>
</protein>
<feature type="transmembrane region" description="Helical" evidence="5">
    <location>
        <begin position="219"/>
        <end position="240"/>
    </location>
</feature>
<dbReference type="Proteomes" id="UP001232992">
    <property type="component" value="Unassembled WGS sequence"/>
</dbReference>